<name>A0A819DJN3_9BILA</name>
<dbReference type="InterPro" id="IPR027095">
    <property type="entry name" value="Golgin-45"/>
</dbReference>
<dbReference type="Proteomes" id="UP000663866">
    <property type="component" value="Unassembled WGS sequence"/>
</dbReference>
<dbReference type="PANTHER" id="PTHR13066:SF2">
    <property type="entry name" value="GOLGIN-45"/>
    <property type="match status" value="1"/>
</dbReference>
<dbReference type="EMBL" id="CAJOBF010000921">
    <property type="protein sequence ID" value="CAF3889166.1"/>
    <property type="molecule type" value="Genomic_DNA"/>
</dbReference>
<keyword evidence="5" id="KW-1185">Reference proteome</keyword>
<gene>
    <name evidence="3" type="ORF">OVN521_LOCUS6164</name>
    <name evidence="4" type="ORF">UXM345_LOCUS9904</name>
</gene>
<dbReference type="Proteomes" id="UP000663842">
    <property type="component" value="Unassembled WGS sequence"/>
</dbReference>
<keyword evidence="1" id="KW-0175">Coiled coil</keyword>
<dbReference type="EMBL" id="CAJOBG010000637">
    <property type="protein sequence ID" value="CAF3839462.1"/>
    <property type="molecule type" value="Genomic_DNA"/>
</dbReference>
<proteinExistence type="predicted"/>
<feature type="coiled-coil region" evidence="1">
    <location>
        <begin position="541"/>
        <end position="622"/>
    </location>
</feature>
<dbReference type="PANTHER" id="PTHR13066">
    <property type="entry name" value="BASIC LEUCINE ZIPPER NUCLEAR FACTOR 1 BLZF1 PROTEIN"/>
    <property type="match status" value="1"/>
</dbReference>
<evidence type="ECO:0000313" key="5">
    <source>
        <dbReference type="Proteomes" id="UP000663866"/>
    </source>
</evidence>
<accession>A0A819DJN3</accession>
<dbReference type="GO" id="GO:0007030">
    <property type="term" value="P:Golgi organization"/>
    <property type="evidence" value="ECO:0007669"/>
    <property type="project" value="InterPro"/>
</dbReference>
<dbReference type="SUPFAM" id="SSF81383">
    <property type="entry name" value="F-box domain"/>
    <property type="match status" value="1"/>
</dbReference>
<dbReference type="InterPro" id="IPR036047">
    <property type="entry name" value="F-box-like_dom_sf"/>
</dbReference>
<dbReference type="SMART" id="SM01204">
    <property type="entry name" value="FIST_C"/>
    <property type="match status" value="1"/>
</dbReference>
<dbReference type="GO" id="GO:0000139">
    <property type="term" value="C:Golgi membrane"/>
    <property type="evidence" value="ECO:0007669"/>
    <property type="project" value="TreeGrafter"/>
</dbReference>
<dbReference type="GO" id="GO:0043001">
    <property type="term" value="P:Golgi to plasma membrane protein transport"/>
    <property type="evidence" value="ECO:0007669"/>
    <property type="project" value="InterPro"/>
</dbReference>
<dbReference type="InterPro" id="IPR019494">
    <property type="entry name" value="FIST_C"/>
</dbReference>
<sequence>MDEYATEENNKVESCTSILPHDLFTTIYDITRAIFRHLPIRSVDSCSLVCQSWTDISRLTKSHRHTIHTLTYPSNPLSTTTTCSNLLHDFDDFISLYVNNHLWSLPTFALVVSTNILASKGFYSSGNSPPPIKHPRRVHSEAGNSKRITERFGISQALIRHLNKSCKVLMIAADGIIASTENNQSNEIESNDAVGILFLPHFPPDVLGVYPFEIPSTAQIASDMSRSELHRFLGSVPDDVQIRCVIFFFVQRQSYAVDCIKKLLEYYPSQIAIIGGFVDKINYDDRQIHTSRTSYDACGIVITGDKKRLHIGEVLLENHIRTREQIRDKLNELKYLETNPCLSFAIQISCIARGSNYYNDEQNVECSEFRKLFPNTPLIGVFGNGELGHDYLPKSNQTIAKPQTGKNLFRGYSSMNSNYSPVINTDQSVNKRAHKHLHYIPWEPTRAAISRTDQIKYIPTVPEQSISTQLYRYHNSTRSPSPLSSSNIITKDTINIGNRIKPTATVEPFQASINVDEILYGIRPSSPNAHTSQDLYLSSDQQELKLELEHVQDENAGLKQQLDIQTQVNAELKKLLVASIGNDFQYRLERLLRDKSRYEIEIQILTRKINDLLEDIEKLTIKCDINQSKLAGSRVLIDELNMHKSVLSVQYNDCTNVIQRLLAERSKIAKELVQVHSSLSLLNEMALNNSRKHLAISPKFDLIQLSSYVQTLASSLYNYLKQTIFHQQANHRQLSIQLELTETETCALEILQSHTSVSSIQAPTNTIDKKLNDIEQLESMINRLKSVSQKKSHERFHPTTRSENLTLNCCRDCSGEIYVV</sequence>
<dbReference type="AlphaFoldDB" id="A0A819DJN3"/>
<reference evidence="3" key="1">
    <citation type="submission" date="2021-02" db="EMBL/GenBank/DDBJ databases">
        <authorList>
            <person name="Nowell W R."/>
        </authorList>
    </citation>
    <scope>NUCLEOTIDE SEQUENCE</scope>
</reference>
<evidence type="ECO:0000259" key="2">
    <source>
        <dbReference type="SMART" id="SM01204"/>
    </source>
</evidence>
<evidence type="ECO:0000313" key="4">
    <source>
        <dbReference type="EMBL" id="CAF3889166.1"/>
    </source>
</evidence>
<feature type="domain" description="FIST C-domain" evidence="2">
    <location>
        <begin position="256"/>
        <end position="390"/>
    </location>
</feature>
<evidence type="ECO:0000313" key="3">
    <source>
        <dbReference type="EMBL" id="CAF3839462.1"/>
    </source>
</evidence>
<evidence type="ECO:0000256" key="1">
    <source>
        <dbReference type="SAM" id="Coils"/>
    </source>
</evidence>
<comment type="caution">
    <text evidence="3">The sequence shown here is derived from an EMBL/GenBank/DDBJ whole genome shotgun (WGS) entry which is preliminary data.</text>
</comment>
<organism evidence="3 5">
    <name type="scientific">Rotaria magnacalcarata</name>
    <dbReference type="NCBI Taxonomy" id="392030"/>
    <lineage>
        <taxon>Eukaryota</taxon>
        <taxon>Metazoa</taxon>
        <taxon>Spiralia</taxon>
        <taxon>Gnathifera</taxon>
        <taxon>Rotifera</taxon>
        <taxon>Eurotatoria</taxon>
        <taxon>Bdelloidea</taxon>
        <taxon>Philodinida</taxon>
        <taxon>Philodinidae</taxon>
        <taxon>Rotaria</taxon>
    </lineage>
</organism>
<protein>
    <recommendedName>
        <fullName evidence="2">FIST C-domain domain-containing protein</fullName>
    </recommendedName>
</protein>
<feature type="coiled-coil region" evidence="1">
    <location>
        <begin position="767"/>
        <end position="794"/>
    </location>
</feature>